<feature type="compositionally biased region" description="Acidic residues" evidence="1">
    <location>
        <begin position="31"/>
        <end position="58"/>
    </location>
</feature>
<feature type="region of interest" description="Disordered" evidence="1">
    <location>
        <begin position="1"/>
        <end position="20"/>
    </location>
</feature>
<evidence type="ECO:0000313" key="3">
    <source>
        <dbReference type="Proteomes" id="UP000030762"/>
    </source>
</evidence>
<name>T0R6C2_SAPDV</name>
<dbReference type="InParanoid" id="T0R6C2"/>
<dbReference type="RefSeq" id="XP_008604554.1">
    <property type="nucleotide sequence ID" value="XM_008606332.1"/>
</dbReference>
<dbReference type="EMBL" id="JH767133">
    <property type="protein sequence ID" value="EQC41985.1"/>
    <property type="molecule type" value="Genomic_DNA"/>
</dbReference>
<organism evidence="2 3">
    <name type="scientific">Saprolegnia diclina (strain VS20)</name>
    <dbReference type="NCBI Taxonomy" id="1156394"/>
    <lineage>
        <taxon>Eukaryota</taxon>
        <taxon>Sar</taxon>
        <taxon>Stramenopiles</taxon>
        <taxon>Oomycota</taxon>
        <taxon>Saprolegniomycetes</taxon>
        <taxon>Saprolegniales</taxon>
        <taxon>Saprolegniaceae</taxon>
        <taxon>Saprolegnia</taxon>
    </lineage>
</organism>
<sequence>MTDRILRHGADNRSSHEDDVAFQELYLGDTDKEDGDEDDLSSEASDDELDEAEVDEPLSADASDGGMFELKDVLRKYNCVFVDRPQMDNPSRLSPCSLLFLVWLIWMTPEWIIHEVVKLTW</sequence>
<evidence type="ECO:0000313" key="2">
    <source>
        <dbReference type="EMBL" id="EQC41985.1"/>
    </source>
</evidence>
<dbReference type="AlphaFoldDB" id="T0R6C2"/>
<evidence type="ECO:0000256" key="1">
    <source>
        <dbReference type="SAM" id="MobiDB-lite"/>
    </source>
</evidence>
<feature type="compositionally biased region" description="Basic and acidic residues" evidence="1">
    <location>
        <begin position="1"/>
        <end position="19"/>
    </location>
</feature>
<gene>
    <name evidence="2" type="ORF">SDRG_00834</name>
</gene>
<proteinExistence type="predicted"/>
<dbReference type="VEuPathDB" id="FungiDB:SDRG_00834"/>
<reference evidence="2 3" key="1">
    <citation type="submission" date="2012-04" db="EMBL/GenBank/DDBJ databases">
        <title>The Genome Sequence of Saprolegnia declina VS20.</title>
        <authorList>
            <consortium name="The Broad Institute Genome Sequencing Platform"/>
            <person name="Russ C."/>
            <person name="Nusbaum C."/>
            <person name="Tyler B."/>
            <person name="van West P."/>
            <person name="Dieguez-Uribeondo J."/>
            <person name="de Bruijn I."/>
            <person name="Tripathy S."/>
            <person name="Jiang R."/>
            <person name="Young S.K."/>
            <person name="Zeng Q."/>
            <person name="Gargeya S."/>
            <person name="Fitzgerald M."/>
            <person name="Haas B."/>
            <person name="Abouelleil A."/>
            <person name="Alvarado L."/>
            <person name="Arachchi H.M."/>
            <person name="Berlin A."/>
            <person name="Chapman S.B."/>
            <person name="Goldberg J."/>
            <person name="Griggs A."/>
            <person name="Gujja S."/>
            <person name="Hansen M."/>
            <person name="Howarth C."/>
            <person name="Imamovic A."/>
            <person name="Larimer J."/>
            <person name="McCowen C."/>
            <person name="Montmayeur A."/>
            <person name="Murphy C."/>
            <person name="Neiman D."/>
            <person name="Pearson M."/>
            <person name="Priest M."/>
            <person name="Roberts A."/>
            <person name="Saif S."/>
            <person name="Shea T."/>
            <person name="Sisk P."/>
            <person name="Sykes S."/>
            <person name="Wortman J."/>
            <person name="Nusbaum C."/>
            <person name="Birren B."/>
        </authorList>
    </citation>
    <scope>NUCLEOTIDE SEQUENCE [LARGE SCALE GENOMIC DNA]</scope>
    <source>
        <strain evidence="2 3">VS20</strain>
    </source>
</reference>
<keyword evidence="3" id="KW-1185">Reference proteome</keyword>
<protein>
    <submittedName>
        <fullName evidence="2">Uncharacterized protein</fullName>
    </submittedName>
</protein>
<feature type="region of interest" description="Disordered" evidence="1">
    <location>
        <begin position="25"/>
        <end position="64"/>
    </location>
</feature>
<dbReference type="GeneID" id="19941561"/>
<dbReference type="Proteomes" id="UP000030762">
    <property type="component" value="Unassembled WGS sequence"/>
</dbReference>
<accession>T0R6C2</accession>